<accession>A0AAD7UJD3</accession>
<feature type="domain" description="Plant heme peroxidase family profile" evidence="15">
    <location>
        <begin position="97"/>
        <end position="311"/>
    </location>
</feature>
<dbReference type="EMBL" id="JAQMWT010000252">
    <property type="protein sequence ID" value="KAJ8606748.1"/>
    <property type="molecule type" value="Genomic_DNA"/>
</dbReference>
<dbReference type="GO" id="GO:0005759">
    <property type="term" value="C:mitochondrial matrix"/>
    <property type="evidence" value="ECO:0007669"/>
    <property type="project" value="UniProtKB-SubCell"/>
</dbReference>
<dbReference type="InterPro" id="IPR010255">
    <property type="entry name" value="Haem_peroxidase_sf"/>
</dbReference>
<evidence type="ECO:0000256" key="5">
    <source>
        <dbReference type="ARBA" id="ARBA00022723"/>
    </source>
</evidence>
<evidence type="ECO:0000256" key="3">
    <source>
        <dbReference type="ARBA" id="ARBA00022559"/>
    </source>
</evidence>
<keyword evidence="5" id="KW-0479">Metal-binding</keyword>
<evidence type="ECO:0000256" key="14">
    <source>
        <dbReference type="SAM" id="MobiDB-lite"/>
    </source>
</evidence>
<dbReference type="GO" id="GO:0020037">
    <property type="term" value="F:heme binding"/>
    <property type="evidence" value="ECO:0007669"/>
    <property type="project" value="InterPro"/>
</dbReference>
<keyword evidence="6" id="KW-0809">Transit peptide</keyword>
<organism evidence="16 17">
    <name type="scientific">Chrysophaeum taylorii</name>
    <dbReference type="NCBI Taxonomy" id="2483200"/>
    <lineage>
        <taxon>Eukaryota</taxon>
        <taxon>Sar</taxon>
        <taxon>Stramenopiles</taxon>
        <taxon>Ochrophyta</taxon>
        <taxon>Pelagophyceae</taxon>
        <taxon>Pelagomonadales</taxon>
        <taxon>Pelagomonadaceae</taxon>
        <taxon>Chrysophaeum</taxon>
    </lineage>
</organism>
<keyword evidence="9" id="KW-0496">Mitochondrion</keyword>
<evidence type="ECO:0000256" key="10">
    <source>
        <dbReference type="ARBA" id="ARBA00039063"/>
    </source>
</evidence>
<dbReference type="GO" id="GO:0042744">
    <property type="term" value="P:hydrogen peroxide catabolic process"/>
    <property type="evidence" value="ECO:0007669"/>
    <property type="project" value="TreeGrafter"/>
</dbReference>
<evidence type="ECO:0000259" key="15">
    <source>
        <dbReference type="PROSITE" id="PS50873"/>
    </source>
</evidence>
<dbReference type="InterPro" id="IPR002207">
    <property type="entry name" value="Peroxidase_I"/>
</dbReference>
<evidence type="ECO:0000256" key="6">
    <source>
        <dbReference type="ARBA" id="ARBA00022946"/>
    </source>
</evidence>
<evidence type="ECO:0000256" key="2">
    <source>
        <dbReference type="ARBA" id="ARBA00004569"/>
    </source>
</evidence>
<dbReference type="PROSITE" id="PS00435">
    <property type="entry name" value="PEROXIDASE_1"/>
    <property type="match status" value="1"/>
</dbReference>
<comment type="subcellular location">
    <subcellularLocation>
        <location evidence="2">Mitochondrion intermembrane space</location>
    </subcellularLocation>
    <subcellularLocation>
        <location evidence="1">Mitochondrion matrix</location>
    </subcellularLocation>
</comment>
<keyword evidence="17" id="KW-1185">Reference proteome</keyword>
<comment type="caution">
    <text evidence="16">The sequence shown here is derived from an EMBL/GenBank/DDBJ whole genome shotgun (WGS) entry which is preliminary data.</text>
</comment>
<dbReference type="PANTHER" id="PTHR31356:SF58">
    <property type="entry name" value="CYTOCHROME C PEROXIDASE, MITOCHONDRIAL"/>
    <property type="match status" value="1"/>
</dbReference>
<dbReference type="InterPro" id="IPR002016">
    <property type="entry name" value="Haem_peroxidase"/>
</dbReference>
<evidence type="ECO:0000313" key="17">
    <source>
        <dbReference type="Proteomes" id="UP001230188"/>
    </source>
</evidence>
<dbReference type="InterPro" id="IPR019793">
    <property type="entry name" value="Peroxidases_heam-ligand_BS"/>
</dbReference>
<evidence type="ECO:0000313" key="16">
    <source>
        <dbReference type="EMBL" id="KAJ8606748.1"/>
    </source>
</evidence>
<dbReference type="FunFam" id="1.10.420.10:FF:000009">
    <property type="entry name" value="Ascorbate peroxidase"/>
    <property type="match status" value="1"/>
</dbReference>
<evidence type="ECO:0000256" key="13">
    <source>
        <dbReference type="RuleBase" id="RU004241"/>
    </source>
</evidence>
<dbReference type="InterPro" id="IPR044831">
    <property type="entry name" value="Ccp1-like"/>
</dbReference>
<dbReference type="InterPro" id="IPR019794">
    <property type="entry name" value="Peroxidases_AS"/>
</dbReference>
<dbReference type="Pfam" id="PF00141">
    <property type="entry name" value="peroxidase"/>
    <property type="match status" value="1"/>
</dbReference>
<gene>
    <name evidence="16" type="ORF">CTAYLR_009732</name>
</gene>
<evidence type="ECO:0000256" key="9">
    <source>
        <dbReference type="ARBA" id="ARBA00023128"/>
    </source>
</evidence>
<evidence type="ECO:0000256" key="7">
    <source>
        <dbReference type="ARBA" id="ARBA00023002"/>
    </source>
</evidence>
<sequence>MIGNAVRLVGPVALTMGVPAAARMEDIEGAKAKIVALMEKSAEQRGDGSSIGPTLVRLAWHSAGTYSKKDKSGGSEGGRMKYEPEASWGANAGLAAARFEMEKIAAESELSRADAYTLSGVVAIEEMGGPVVPWRSGRSDAPDGSTSPPDGRLPNADMGTPKNTVQHLRDIFHRMGFTDREIVALSGAHALGRCHEDASGYWGPWTYAETTFSNEYFRLLLEEAWTLKTTHQGKPWTGPDQFETPDGALMMLPSDMALLWDKKFRDVVVEYAKDEDLFFKEFSTAFAKLLELGCTFKTPKTGIFGLGFFGL</sequence>
<reference evidence="16" key="1">
    <citation type="submission" date="2023-01" db="EMBL/GenBank/DDBJ databases">
        <title>Metagenome sequencing of chrysophaentin producing Chrysophaeum taylorii.</title>
        <authorList>
            <person name="Davison J."/>
            <person name="Bewley C."/>
        </authorList>
    </citation>
    <scope>NUCLEOTIDE SEQUENCE</scope>
    <source>
        <strain evidence="16">NIES-1699</strain>
    </source>
</reference>
<keyword evidence="7" id="KW-0560">Oxidoreductase</keyword>
<evidence type="ECO:0000256" key="1">
    <source>
        <dbReference type="ARBA" id="ARBA00004305"/>
    </source>
</evidence>
<evidence type="ECO:0000256" key="11">
    <source>
        <dbReference type="ARBA" id="ARBA00040313"/>
    </source>
</evidence>
<dbReference type="Gene3D" id="1.10.420.10">
    <property type="entry name" value="Peroxidase, domain 2"/>
    <property type="match status" value="1"/>
</dbReference>
<feature type="region of interest" description="Disordered" evidence="14">
    <location>
        <begin position="132"/>
        <end position="161"/>
    </location>
</feature>
<dbReference type="GO" id="GO:0000302">
    <property type="term" value="P:response to reactive oxygen species"/>
    <property type="evidence" value="ECO:0007669"/>
    <property type="project" value="TreeGrafter"/>
</dbReference>
<comment type="similarity">
    <text evidence="13">Belongs to the peroxidase family.</text>
</comment>
<keyword evidence="4" id="KW-0349">Heme</keyword>
<evidence type="ECO:0000256" key="12">
    <source>
        <dbReference type="ARBA" id="ARBA00049265"/>
    </source>
</evidence>
<dbReference type="PRINTS" id="PR00459">
    <property type="entry name" value="ASPEROXIDASE"/>
</dbReference>
<dbReference type="Gene3D" id="1.10.520.10">
    <property type="match status" value="1"/>
</dbReference>
<dbReference type="GO" id="GO:0005758">
    <property type="term" value="C:mitochondrial intermembrane space"/>
    <property type="evidence" value="ECO:0007669"/>
    <property type="project" value="UniProtKB-SubCell"/>
</dbReference>
<name>A0AAD7UJD3_9STRA</name>
<evidence type="ECO:0000256" key="4">
    <source>
        <dbReference type="ARBA" id="ARBA00022617"/>
    </source>
</evidence>
<evidence type="ECO:0000256" key="8">
    <source>
        <dbReference type="ARBA" id="ARBA00023004"/>
    </source>
</evidence>
<dbReference type="PRINTS" id="PR00458">
    <property type="entry name" value="PEROXIDASE"/>
</dbReference>
<dbReference type="PANTHER" id="PTHR31356">
    <property type="entry name" value="THYLAKOID LUMENAL 29 KDA PROTEIN, CHLOROPLASTIC-RELATED"/>
    <property type="match status" value="1"/>
</dbReference>
<protein>
    <recommendedName>
        <fullName evidence="11">Cytochrome c peroxidase, mitochondrial</fullName>
        <ecNumber evidence="10">1.11.1.5</ecNumber>
    </recommendedName>
</protein>
<keyword evidence="3" id="KW-0575">Peroxidase</keyword>
<dbReference type="AlphaFoldDB" id="A0AAD7UJD3"/>
<dbReference type="Proteomes" id="UP001230188">
    <property type="component" value="Unassembled WGS sequence"/>
</dbReference>
<dbReference type="SUPFAM" id="SSF48113">
    <property type="entry name" value="Heme-dependent peroxidases"/>
    <property type="match status" value="1"/>
</dbReference>
<comment type="catalytic activity">
    <reaction evidence="12">
        <text>2 Fe(II)-[cytochrome c] + H2O2 + 2 H(+) = 2 Fe(III)-[cytochrome c] + 2 H2O</text>
        <dbReference type="Rhea" id="RHEA:16581"/>
        <dbReference type="Rhea" id="RHEA-COMP:10350"/>
        <dbReference type="Rhea" id="RHEA-COMP:14399"/>
        <dbReference type="ChEBI" id="CHEBI:15377"/>
        <dbReference type="ChEBI" id="CHEBI:15378"/>
        <dbReference type="ChEBI" id="CHEBI:16240"/>
        <dbReference type="ChEBI" id="CHEBI:29033"/>
        <dbReference type="ChEBI" id="CHEBI:29034"/>
        <dbReference type="EC" id="1.11.1.5"/>
    </reaction>
</comment>
<proteinExistence type="inferred from homology"/>
<keyword evidence="8" id="KW-0408">Iron</keyword>
<dbReference type="GO" id="GO:0004130">
    <property type="term" value="F:cytochrome-c peroxidase activity"/>
    <property type="evidence" value="ECO:0007669"/>
    <property type="project" value="UniProtKB-EC"/>
</dbReference>
<dbReference type="GO" id="GO:0046872">
    <property type="term" value="F:metal ion binding"/>
    <property type="evidence" value="ECO:0007669"/>
    <property type="project" value="UniProtKB-KW"/>
</dbReference>
<dbReference type="EC" id="1.11.1.5" evidence="10"/>
<dbReference type="PROSITE" id="PS00436">
    <property type="entry name" value="PEROXIDASE_2"/>
    <property type="match status" value="1"/>
</dbReference>
<dbReference type="PROSITE" id="PS50873">
    <property type="entry name" value="PEROXIDASE_4"/>
    <property type="match status" value="1"/>
</dbReference>
<dbReference type="GO" id="GO:0034599">
    <property type="term" value="P:cellular response to oxidative stress"/>
    <property type="evidence" value="ECO:0007669"/>
    <property type="project" value="InterPro"/>
</dbReference>